<comment type="caution">
    <text evidence="1">The sequence shown here is derived from an EMBL/GenBank/DDBJ whole genome shotgun (WGS) entry which is preliminary data.</text>
</comment>
<sequence length="91" mass="10142">MTQVTDKLKAVRSTWRELLLLKHNESELPIQNSGTNAACRLSPSMNWTARMMGMDVEAPPRELLLLKHDEAELLVENSGADAACYLSPSMN</sequence>
<evidence type="ECO:0000313" key="2">
    <source>
        <dbReference type="Proteomes" id="UP000324897"/>
    </source>
</evidence>
<protein>
    <submittedName>
        <fullName evidence="1">Uncharacterized protein</fullName>
    </submittedName>
</protein>
<feature type="non-terminal residue" evidence="1">
    <location>
        <position position="1"/>
    </location>
</feature>
<evidence type="ECO:0000313" key="1">
    <source>
        <dbReference type="EMBL" id="TVU12704.1"/>
    </source>
</evidence>
<dbReference type="EMBL" id="RWGY01000039">
    <property type="protein sequence ID" value="TVU12704.1"/>
    <property type="molecule type" value="Genomic_DNA"/>
</dbReference>
<dbReference type="Proteomes" id="UP000324897">
    <property type="component" value="Chromosome 3"/>
</dbReference>
<reference evidence="1 2" key="1">
    <citation type="journal article" date="2019" name="Sci. Rep.">
        <title>A high-quality genome of Eragrostis curvula grass provides insights into Poaceae evolution and supports new strategies to enhance forage quality.</title>
        <authorList>
            <person name="Carballo J."/>
            <person name="Santos B.A.C.M."/>
            <person name="Zappacosta D."/>
            <person name="Garbus I."/>
            <person name="Selva J.P."/>
            <person name="Gallo C.A."/>
            <person name="Diaz A."/>
            <person name="Albertini E."/>
            <person name="Caccamo M."/>
            <person name="Echenique V."/>
        </authorList>
    </citation>
    <scope>NUCLEOTIDE SEQUENCE [LARGE SCALE GENOMIC DNA]</scope>
    <source>
        <strain evidence="2">cv. Victoria</strain>
        <tissue evidence="1">Leaf</tissue>
    </source>
</reference>
<keyword evidence="2" id="KW-1185">Reference proteome</keyword>
<dbReference type="Gramene" id="TVU12704">
    <property type="protein sequence ID" value="TVU12704"/>
    <property type="gene ID" value="EJB05_46358"/>
</dbReference>
<gene>
    <name evidence="1" type="ORF">EJB05_46358</name>
</gene>
<proteinExistence type="predicted"/>
<organism evidence="1 2">
    <name type="scientific">Eragrostis curvula</name>
    <name type="common">weeping love grass</name>
    <dbReference type="NCBI Taxonomy" id="38414"/>
    <lineage>
        <taxon>Eukaryota</taxon>
        <taxon>Viridiplantae</taxon>
        <taxon>Streptophyta</taxon>
        <taxon>Embryophyta</taxon>
        <taxon>Tracheophyta</taxon>
        <taxon>Spermatophyta</taxon>
        <taxon>Magnoliopsida</taxon>
        <taxon>Liliopsida</taxon>
        <taxon>Poales</taxon>
        <taxon>Poaceae</taxon>
        <taxon>PACMAD clade</taxon>
        <taxon>Chloridoideae</taxon>
        <taxon>Eragrostideae</taxon>
        <taxon>Eragrostidinae</taxon>
        <taxon>Eragrostis</taxon>
    </lineage>
</organism>
<name>A0A5J9TMY2_9POAL</name>
<accession>A0A5J9TMY2</accession>
<dbReference type="AlphaFoldDB" id="A0A5J9TMY2"/>